<dbReference type="GO" id="GO:0005834">
    <property type="term" value="C:heterotrimeric G-protein complex"/>
    <property type="evidence" value="ECO:0007669"/>
    <property type="project" value="TreeGrafter"/>
</dbReference>
<dbReference type="PROSITE" id="PS51882">
    <property type="entry name" value="G_ALPHA"/>
    <property type="match status" value="1"/>
</dbReference>
<dbReference type="GeneID" id="63826638"/>
<keyword evidence="6" id="KW-0460">Magnesium</keyword>
<name>A0A165CQW6_9APHY</name>
<dbReference type="AlphaFoldDB" id="A0A165CQW6"/>
<dbReference type="PANTHER" id="PTHR10218:SF360">
    <property type="entry name" value="GUANINE NUCLEOTIDE-BINDING PROTEIN SUBUNIT ALPHA HOMOLOG"/>
    <property type="match status" value="1"/>
</dbReference>
<proteinExistence type="predicted"/>
<dbReference type="Gene3D" id="1.10.400.10">
    <property type="entry name" value="GI Alpha 1, domain 2-like"/>
    <property type="match status" value="1"/>
</dbReference>
<dbReference type="OrthoDB" id="5817230at2759"/>
<dbReference type="Proteomes" id="UP000076871">
    <property type="component" value="Unassembled WGS sequence"/>
</dbReference>
<keyword evidence="9" id="KW-1185">Reference proteome</keyword>
<organism evidence="8 9">
    <name type="scientific">Laetiporus sulphureus 93-53</name>
    <dbReference type="NCBI Taxonomy" id="1314785"/>
    <lineage>
        <taxon>Eukaryota</taxon>
        <taxon>Fungi</taxon>
        <taxon>Dikarya</taxon>
        <taxon>Basidiomycota</taxon>
        <taxon>Agaricomycotina</taxon>
        <taxon>Agaricomycetes</taxon>
        <taxon>Polyporales</taxon>
        <taxon>Laetiporus</taxon>
    </lineage>
</organism>
<accession>A0A165CQW6</accession>
<dbReference type="InterPro" id="IPR027417">
    <property type="entry name" value="P-loop_NTPase"/>
</dbReference>
<dbReference type="Gene3D" id="3.40.50.300">
    <property type="entry name" value="P-loop containing nucleotide triphosphate hydrolases"/>
    <property type="match status" value="2"/>
</dbReference>
<evidence type="ECO:0000256" key="4">
    <source>
        <dbReference type="ARBA" id="ARBA00023224"/>
    </source>
</evidence>
<feature type="binding site" evidence="5">
    <location>
        <begin position="395"/>
        <end position="398"/>
    </location>
    <ligand>
        <name>GTP</name>
        <dbReference type="ChEBI" id="CHEBI:37565"/>
    </ligand>
</feature>
<evidence type="ECO:0000256" key="3">
    <source>
        <dbReference type="ARBA" id="ARBA00023134"/>
    </source>
</evidence>
<dbReference type="SMART" id="SM00275">
    <property type="entry name" value="G_alpha"/>
    <property type="match status" value="1"/>
</dbReference>
<keyword evidence="2 5" id="KW-0547">Nucleotide-binding</keyword>
<feature type="binding site" evidence="6">
    <location>
        <position position="302"/>
    </location>
    <ligand>
        <name>Mg(2+)</name>
        <dbReference type="ChEBI" id="CHEBI:18420"/>
    </ligand>
</feature>
<dbReference type="SUPFAM" id="SSF47895">
    <property type="entry name" value="Transducin (alpha subunit), insertion domain"/>
    <property type="match status" value="1"/>
</dbReference>
<reference evidence="8 9" key="1">
    <citation type="journal article" date="2016" name="Mol. Biol. Evol.">
        <title>Comparative Genomics of Early-Diverging Mushroom-Forming Fungi Provides Insights into the Origins of Lignocellulose Decay Capabilities.</title>
        <authorList>
            <person name="Nagy L.G."/>
            <person name="Riley R."/>
            <person name="Tritt A."/>
            <person name="Adam C."/>
            <person name="Daum C."/>
            <person name="Floudas D."/>
            <person name="Sun H."/>
            <person name="Yadav J.S."/>
            <person name="Pangilinan J."/>
            <person name="Larsson K.H."/>
            <person name="Matsuura K."/>
            <person name="Barry K."/>
            <person name="Labutti K."/>
            <person name="Kuo R."/>
            <person name="Ohm R.A."/>
            <person name="Bhattacharya S.S."/>
            <person name="Shirouzu T."/>
            <person name="Yoshinaga Y."/>
            <person name="Martin F.M."/>
            <person name="Grigoriev I.V."/>
            <person name="Hibbett D.S."/>
        </authorList>
    </citation>
    <scope>NUCLEOTIDE SEQUENCE [LARGE SCALE GENOMIC DNA]</scope>
    <source>
        <strain evidence="8 9">93-53</strain>
    </source>
</reference>
<dbReference type="InParanoid" id="A0A165CQW6"/>
<keyword evidence="3 5" id="KW-0342">GTP-binding</keyword>
<dbReference type="Pfam" id="PF00503">
    <property type="entry name" value="G-alpha"/>
    <property type="match status" value="1"/>
</dbReference>
<protein>
    <submittedName>
        <fullName evidence="8">G-protein alpha subunit</fullName>
    </submittedName>
</protein>
<gene>
    <name evidence="8" type="ORF">LAESUDRAFT_729297</name>
</gene>
<dbReference type="PANTHER" id="PTHR10218">
    <property type="entry name" value="GTP-BINDING PROTEIN ALPHA SUBUNIT"/>
    <property type="match status" value="1"/>
</dbReference>
<dbReference type="GO" id="GO:0005525">
    <property type="term" value="F:GTP binding"/>
    <property type="evidence" value="ECO:0007669"/>
    <property type="project" value="UniProtKB-KW"/>
</dbReference>
<dbReference type="PRINTS" id="PR00318">
    <property type="entry name" value="GPROTEINA"/>
</dbReference>
<dbReference type="FunFam" id="3.40.50.300:FF:000692">
    <property type="entry name" value="Guanine nucleotide-binding protein subunit alpha"/>
    <property type="match status" value="1"/>
</dbReference>
<dbReference type="GO" id="GO:0003924">
    <property type="term" value="F:GTPase activity"/>
    <property type="evidence" value="ECO:0007669"/>
    <property type="project" value="InterPro"/>
</dbReference>
<evidence type="ECO:0000256" key="5">
    <source>
        <dbReference type="PIRSR" id="PIRSR601019-1"/>
    </source>
</evidence>
<dbReference type="GO" id="GO:0001664">
    <property type="term" value="F:G protein-coupled receptor binding"/>
    <property type="evidence" value="ECO:0007669"/>
    <property type="project" value="TreeGrafter"/>
</dbReference>
<dbReference type="EMBL" id="KV427645">
    <property type="protein sequence ID" value="KZT03259.1"/>
    <property type="molecule type" value="Genomic_DNA"/>
</dbReference>
<dbReference type="SUPFAM" id="SSF52540">
    <property type="entry name" value="P-loop containing nucleoside triphosphate hydrolases"/>
    <property type="match status" value="1"/>
</dbReference>
<feature type="region of interest" description="Disordered" evidence="7">
    <location>
        <begin position="124"/>
        <end position="149"/>
    </location>
</feature>
<dbReference type="GO" id="GO:0046872">
    <property type="term" value="F:metal ion binding"/>
    <property type="evidence" value="ECO:0007669"/>
    <property type="project" value="UniProtKB-KW"/>
</dbReference>
<evidence type="ECO:0000313" key="9">
    <source>
        <dbReference type="Proteomes" id="UP000076871"/>
    </source>
</evidence>
<evidence type="ECO:0000256" key="2">
    <source>
        <dbReference type="ARBA" id="ARBA00022741"/>
    </source>
</evidence>
<dbReference type="InterPro" id="IPR001019">
    <property type="entry name" value="Gprotein_alpha_su"/>
</dbReference>
<sequence>MGQAHDVDPLAAAIAPPPDETPAAREARLQAEAEAKRISESIDEQLKTEKAALKKKKPIKVLLLGQSESGKSTTLKNFQLTYSPKAWAEERESWRTVIQLNLVRNMNTILDLLAEEMTAATQLHVSSASDSSDDEEAPIAPPSRSDGPLRFTDQHALLKLRLAPLHGLQKDLEARLGIASHEEKENIAADGYYLGRWGIHVSRPQEAFIRSHHAWKSQVMAPLTGSSQRYREMKAREATEIIAGCAEDMRAIWEDSIIQQMLRKRKLRMEATSGFFLNDVERIAARDYEPSDDDVVRARLRTLGVQEYKIKFEKGPAAGSEWCLYDVGGSRTQRAAWFPYFDDCDAIIFLAPVNCFDERLAEDRKVNRLEDSYLWWKLVCSSKLLARTEIILFLNKCDLLDQKLQSGVLVKEHVRSFGDRPNDVDTVSKYFALHFKDIMKRNSLQTRQFRVYYTSVIDTKATAVTLSIVEEAILRAHLVAADLA</sequence>
<evidence type="ECO:0000313" key="8">
    <source>
        <dbReference type="EMBL" id="KZT03259.1"/>
    </source>
</evidence>
<dbReference type="STRING" id="1314785.A0A165CQW6"/>
<dbReference type="GO" id="GO:0031683">
    <property type="term" value="F:G-protein beta/gamma-subunit complex binding"/>
    <property type="evidence" value="ECO:0007669"/>
    <property type="project" value="InterPro"/>
</dbReference>
<dbReference type="InterPro" id="IPR011025">
    <property type="entry name" value="GproteinA_insert"/>
</dbReference>
<evidence type="ECO:0000256" key="7">
    <source>
        <dbReference type="SAM" id="MobiDB-lite"/>
    </source>
</evidence>
<keyword evidence="1 6" id="KW-0479">Metal-binding</keyword>
<dbReference type="GO" id="GO:0005737">
    <property type="term" value="C:cytoplasm"/>
    <property type="evidence" value="ECO:0007669"/>
    <property type="project" value="TreeGrafter"/>
</dbReference>
<feature type="region of interest" description="Disordered" evidence="7">
    <location>
        <begin position="1"/>
        <end position="30"/>
    </location>
</feature>
<dbReference type="GO" id="GO:0007188">
    <property type="term" value="P:adenylate cyclase-modulating G protein-coupled receptor signaling pathway"/>
    <property type="evidence" value="ECO:0007669"/>
    <property type="project" value="TreeGrafter"/>
</dbReference>
<evidence type="ECO:0000256" key="6">
    <source>
        <dbReference type="PIRSR" id="PIRSR601019-2"/>
    </source>
</evidence>
<keyword evidence="4" id="KW-0807">Transducer</keyword>
<evidence type="ECO:0000256" key="1">
    <source>
        <dbReference type="ARBA" id="ARBA00022723"/>
    </source>
</evidence>
<dbReference type="RefSeq" id="XP_040760999.1">
    <property type="nucleotide sequence ID" value="XM_040909609.1"/>
</dbReference>